<dbReference type="GO" id="GO:0005737">
    <property type="term" value="C:cytoplasm"/>
    <property type="evidence" value="ECO:0007669"/>
    <property type="project" value="TreeGrafter"/>
</dbReference>
<dbReference type="Gene3D" id="3.90.850.10">
    <property type="entry name" value="Fumarylacetoacetase-like, C-terminal domain"/>
    <property type="match status" value="1"/>
</dbReference>
<reference evidence="2" key="1">
    <citation type="submission" date="2023-03" db="EMBL/GenBank/DDBJ databases">
        <title>Lomoglobus Profundus gen. nov., sp. nov., a novel member of the phylum Verrucomicrobia, isolated from deep-marine sediment of South China Sea.</title>
        <authorList>
            <person name="Ahmad T."/>
            <person name="Ishaq S.E."/>
            <person name="Wang F."/>
        </authorList>
    </citation>
    <scope>NUCLEOTIDE SEQUENCE</scope>
    <source>
        <strain evidence="2">LMO-M01</strain>
    </source>
</reference>
<evidence type="ECO:0000313" key="2">
    <source>
        <dbReference type="EMBL" id="WED67249.1"/>
    </source>
</evidence>
<name>A0AAF0CSJ7_9BACT</name>
<sequence length="278" mass="30544">MKLPRFLLTVVVWTISVTSASAQNFDEWADQIVTAIQRKQAFPAIAAENRAATEMLGYRVQKAVVKKLVDAGDEVVGHKAGLTSVGAQSRFGLLEPVAGELLKSHIKNTATFVSLRQFKGLVIEMEVGFELKLTIRDEPTDVEDLKRYVRQVVPIVELPNIYFAPEGQMTGVDIIASNVAAATVVKGRPKPLSLVNLDRLDVTLSRNNEVVSEGKGTDAMGDQWEALLWLVRQRLREGFEVNRNDLLITGALGTVIPGEAGRYVADFGKLGRVTFSLR</sequence>
<dbReference type="AlphaFoldDB" id="A0AAF0CSJ7"/>
<keyword evidence="3" id="KW-1185">Reference proteome</keyword>
<evidence type="ECO:0000256" key="1">
    <source>
        <dbReference type="SAM" id="SignalP"/>
    </source>
</evidence>
<gene>
    <name evidence="2" type="ORF">PXH66_10345</name>
</gene>
<protein>
    <recommendedName>
        <fullName evidence="4">4-oxalocrotonate decarboxylase</fullName>
    </recommendedName>
</protein>
<dbReference type="PANTHER" id="PTHR30143">
    <property type="entry name" value="ACID HYDRATASE"/>
    <property type="match status" value="1"/>
</dbReference>
<dbReference type="PANTHER" id="PTHR30143:SF0">
    <property type="entry name" value="2-KETO-4-PENTENOATE HYDRATASE"/>
    <property type="match status" value="1"/>
</dbReference>
<evidence type="ECO:0000313" key="3">
    <source>
        <dbReference type="Proteomes" id="UP001218638"/>
    </source>
</evidence>
<organism evidence="2 3">
    <name type="scientific">Synoicihabitans lomoniglobus</name>
    <dbReference type="NCBI Taxonomy" id="2909285"/>
    <lineage>
        <taxon>Bacteria</taxon>
        <taxon>Pseudomonadati</taxon>
        <taxon>Verrucomicrobiota</taxon>
        <taxon>Opitutia</taxon>
        <taxon>Opitutales</taxon>
        <taxon>Opitutaceae</taxon>
        <taxon>Synoicihabitans</taxon>
    </lineage>
</organism>
<dbReference type="SUPFAM" id="SSF56529">
    <property type="entry name" value="FAH"/>
    <property type="match status" value="1"/>
</dbReference>
<dbReference type="InterPro" id="IPR036663">
    <property type="entry name" value="Fumarylacetoacetase_C_sf"/>
</dbReference>
<evidence type="ECO:0008006" key="4">
    <source>
        <dbReference type="Google" id="ProtNLM"/>
    </source>
</evidence>
<proteinExistence type="predicted"/>
<dbReference type="InterPro" id="IPR050772">
    <property type="entry name" value="Hydratase-Decarb/MhpD_sf"/>
</dbReference>
<dbReference type="EMBL" id="CP119075">
    <property type="protein sequence ID" value="WED67249.1"/>
    <property type="molecule type" value="Genomic_DNA"/>
</dbReference>
<dbReference type="RefSeq" id="WP_330928178.1">
    <property type="nucleotide sequence ID" value="NZ_CP119075.1"/>
</dbReference>
<feature type="chain" id="PRO_5042274995" description="4-oxalocrotonate decarboxylase" evidence="1">
    <location>
        <begin position="23"/>
        <end position="278"/>
    </location>
</feature>
<dbReference type="KEGG" id="slom:PXH66_10345"/>
<accession>A0AAF0CSJ7</accession>
<keyword evidence="1" id="KW-0732">Signal</keyword>
<dbReference type="Proteomes" id="UP001218638">
    <property type="component" value="Chromosome"/>
</dbReference>
<dbReference type="GO" id="GO:0008684">
    <property type="term" value="F:2-oxopent-4-enoate hydratase activity"/>
    <property type="evidence" value="ECO:0007669"/>
    <property type="project" value="TreeGrafter"/>
</dbReference>
<feature type="signal peptide" evidence="1">
    <location>
        <begin position="1"/>
        <end position="22"/>
    </location>
</feature>